<feature type="region of interest" description="Disordered" evidence="6">
    <location>
        <begin position="330"/>
        <end position="360"/>
    </location>
</feature>
<reference evidence="8" key="1">
    <citation type="journal article" date="2021" name="Mol. Ecol. Resour.">
        <title>Apolygus lucorum genome provides insights into omnivorousness and mesophyll feeding.</title>
        <authorList>
            <person name="Liu Y."/>
            <person name="Liu H."/>
            <person name="Wang H."/>
            <person name="Huang T."/>
            <person name="Liu B."/>
            <person name="Yang B."/>
            <person name="Yin L."/>
            <person name="Li B."/>
            <person name="Zhang Y."/>
            <person name="Zhang S."/>
            <person name="Jiang F."/>
            <person name="Zhang X."/>
            <person name="Ren Y."/>
            <person name="Wang B."/>
            <person name="Wang S."/>
            <person name="Lu Y."/>
            <person name="Wu K."/>
            <person name="Fan W."/>
            <person name="Wang G."/>
        </authorList>
    </citation>
    <scope>NUCLEOTIDE SEQUENCE</scope>
    <source>
        <strain evidence="8">12Hb</strain>
    </source>
</reference>
<keyword evidence="3" id="KW-0805">Transcription regulation</keyword>
<comment type="caution">
    <text evidence="8">The sequence shown here is derived from an EMBL/GenBank/DDBJ whole genome shotgun (WGS) entry which is preliminary data.</text>
</comment>
<dbReference type="Proteomes" id="UP000466442">
    <property type="component" value="Linkage Group LG1"/>
</dbReference>
<dbReference type="Pfam" id="PF13873">
    <property type="entry name" value="Myb_DNA-bind_5"/>
    <property type="match status" value="1"/>
</dbReference>
<name>A0A8S9YAZ8_APOLU</name>
<comment type="function">
    <text evidence="5">Involved in transvection phenomena (= synapsis-dependent gene expression), where the synaptic pairing of chromosomes carrying genes with which zeste interacts influences the expression of these genes. Zeste binds to DNA and stimulates transcription from a nearby promoter.</text>
</comment>
<feature type="compositionally biased region" description="Acidic residues" evidence="6">
    <location>
        <begin position="424"/>
        <end position="433"/>
    </location>
</feature>
<proteinExistence type="predicted"/>
<dbReference type="EMBL" id="WIXP02000001">
    <property type="protein sequence ID" value="KAF6217056.1"/>
    <property type="molecule type" value="Genomic_DNA"/>
</dbReference>
<feature type="domain" description="Myb/SANT-like DNA-binding" evidence="7">
    <location>
        <begin position="299"/>
        <end position="335"/>
    </location>
</feature>
<evidence type="ECO:0000313" key="8">
    <source>
        <dbReference type="EMBL" id="KAF6217056.1"/>
    </source>
</evidence>
<protein>
    <recommendedName>
        <fullName evidence="2">Regulatory protein zeste</fullName>
    </recommendedName>
</protein>
<gene>
    <name evidence="8" type="ORF">GE061_001409</name>
</gene>
<evidence type="ECO:0000256" key="3">
    <source>
        <dbReference type="ARBA" id="ARBA00023015"/>
    </source>
</evidence>
<evidence type="ECO:0000259" key="7">
    <source>
        <dbReference type="Pfam" id="PF13873"/>
    </source>
</evidence>
<dbReference type="AlphaFoldDB" id="A0A8S9YAZ8"/>
<organism evidence="8 9">
    <name type="scientific">Apolygus lucorum</name>
    <name type="common">Small green plant bug</name>
    <name type="synonym">Lygocoris lucorum</name>
    <dbReference type="NCBI Taxonomy" id="248454"/>
    <lineage>
        <taxon>Eukaryota</taxon>
        <taxon>Metazoa</taxon>
        <taxon>Ecdysozoa</taxon>
        <taxon>Arthropoda</taxon>
        <taxon>Hexapoda</taxon>
        <taxon>Insecta</taxon>
        <taxon>Pterygota</taxon>
        <taxon>Neoptera</taxon>
        <taxon>Paraneoptera</taxon>
        <taxon>Hemiptera</taxon>
        <taxon>Heteroptera</taxon>
        <taxon>Panheteroptera</taxon>
        <taxon>Cimicomorpha</taxon>
        <taxon>Miridae</taxon>
        <taxon>Mirini</taxon>
        <taxon>Apolygus</taxon>
    </lineage>
</organism>
<evidence type="ECO:0000256" key="2">
    <source>
        <dbReference type="ARBA" id="ARBA00016807"/>
    </source>
</evidence>
<evidence type="ECO:0000256" key="1">
    <source>
        <dbReference type="ARBA" id="ARBA00011764"/>
    </source>
</evidence>
<feature type="compositionally biased region" description="Polar residues" evidence="6">
    <location>
        <begin position="472"/>
        <end position="487"/>
    </location>
</feature>
<feature type="compositionally biased region" description="Basic and acidic residues" evidence="6">
    <location>
        <begin position="333"/>
        <end position="342"/>
    </location>
</feature>
<evidence type="ECO:0000256" key="5">
    <source>
        <dbReference type="ARBA" id="ARBA00025466"/>
    </source>
</evidence>
<sequence length="487" mass="54785">MLAFKSTKPNSPEFGLLRDFSPKLTAAKHQKAVITALERYNQVPELARGFESRFGYPVNAVLRICYPPYTQRLGTRDPYVNRQFSLVSLIVETGCTMIEAESDLSNREYLTDRALDLIDDMNRMEKAIHRQIKRKALPPLPEVQDQKMITLPRKDMVKLNRESERREATAAIAGLKDSPNMKNGVYTKLVPINHPNIDTPPTQEYVIAAMNEAKKTRRRTFDTEDETCCDTPLDEWIDKCIVTSQVALKNTAQDNDNLFVRSSLLQFMDIEPEVNGESIPKEPSARQIKQRKPANNLAERVAQEFNNVPTHTKRTVAQLMKCWENVKGRKKRELAERQREVMKTGGGRGRPSPQREESDATVEAFVDEITDIELPTGIDSDSIAMTSTPSVASRQLESAMADKLPSTISERTRRIMQMTKEMFSDDSDSEVGSDDSYVPVEDEIASSEHDTDSEISESELDQDLINGGDAGDTSQVQQNESVTCSGS</sequence>
<keyword evidence="9" id="KW-1185">Reference proteome</keyword>
<keyword evidence="4" id="KW-0804">Transcription</keyword>
<feature type="compositionally biased region" description="Acidic residues" evidence="6">
    <location>
        <begin position="453"/>
        <end position="462"/>
    </location>
</feature>
<evidence type="ECO:0000313" key="9">
    <source>
        <dbReference type="Proteomes" id="UP000466442"/>
    </source>
</evidence>
<accession>A0A8S9YAZ8</accession>
<comment type="subunit">
    <text evidence="1">Self-associates forming complexes of several hundred monomers.</text>
</comment>
<dbReference type="OrthoDB" id="6369473at2759"/>
<feature type="region of interest" description="Disordered" evidence="6">
    <location>
        <begin position="421"/>
        <end position="487"/>
    </location>
</feature>
<dbReference type="InterPro" id="IPR028002">
    <property type="entry name" value="Myb_DNA-bind_5"/>
</dbReference>
<evidence type="ECO:0000256" key="4">
    <source>
        <dbReference type="ARBA" id="ARBA00023163"/>
    </source>
</evidence>
<evidence type="ECO:0000256" key="6">
    <source>
        <dbReference type="SAM" id="MobiDB-lite"/>
    </source>
</evidence>